<reference evidence="4" key="1">
    <citation type="submission" date="2020-11" db="EMBL/GenBank/DDBJ databases">
        <authorList>
            <consortium name="DOE Joint Genome Institute"/>
            <person name="Ahrendt S."/>
            <person name="Riley R."/>
            <person name="Andreopoulos W."/>
            <person name="Labutti K."/>
            <person name="Pangilinan J."/>
            <person name="Ruiz-Duenas F.J."/>
            <person name="Barrasa J.M."/>
            <person name="Sanchez-Garcia M."/>
            <person name="Camarero S."/>
            <person name="Miyauchi S."/>
            <person name="Serrano A."/>
            <person name="Linde D."/>
            <person name="Babiker R."/>
            <person name="Drula E."/>
            <person name="Ayuso-Fernandez I."/>
            <person name="Pacheco R."/>
            <person name="Padilla G."/>
            <person name="Ferreira P."/>
            <person name="Barriuso J."/>
            <person name="Kellner H."/>
            <person name="Castanera R."/>
            <person name="Alfaro M."/>
            <person name="Ramirez L."/>
            <person name="Pisabarro A.G."/>
            <person name="Kuo A."/>
            <person name="Tritt A."/>
            <person name="Lipzen A."/>
            <person name="He G."/>
            <person name="Yan M."/>
            <person name="Ng V."/>
            <person name="Cullen D."/>
            <person name="Martin F."/>
            <person name="Rosso M.-N."/>
            <person name="Henrissat B."/>
            <person name="Hibbett D."/>
            <person name="Martinez A.T."/>
            <person name="Grigoriev I.V."/>
        </authorList>
    </citation>
    <scope>NUCLEOTIDE SEQUENCE</scope>
    <source>
        <strain evidence="4">CBS 247.69</strain>
    </source>
</reference>
<dbReference type="AlphaFoldDB" id="A0A9P5XUX3"/>
<evidence type="ECO:0000256" key="1">
    <source>
        <dbReference type="SAM" id="MobiDB-lite"/>
    </source>
</evidence>
<feature type="chain" id="PRO_5040146697" evidence="3">
    <location>
        <begin position="19"/>
        <end position="425"/>
    </location>
</feature>
<accession>A0A9P5XUX3</accession>
<keyword evidence="3" id="KW-0732">Signal</keyword>
<comment type="caution">
    <text evidence="4">The sequence shown here is derived from an EMBL/GenBank/DDBJ whole genome shotgun (WGS) entry which is preliminary data.</text>
</comment>
<feature type="signal peptide" evidence="3">
    <location>
        <begin position="1"/>
        <end position="18"/>
    </location>
</feature>
<evidence type="ECO:0000256" key="3">
    <source>
        <dbReference type="SAM" id="SignalP"/>
    </source>
</evidence>
<keyword evidence="2" id="KW-1133">Transmembrane helix</keyword>
<dbReference type="Proteomes" id="UP000807353">
    <property type="component" value="Unassembled WGS sequence"/>
</dbReference>
<evidence type="ECO:0000313" key="5">
    <source>
        <dbReference type="Proteomes" id="UP000807353"/>
    </source>
</evidence>
<proteinExistence type="predicted"/>
<dbReference type="EMBL" id="MU150370">
    <property type="protein sequence ID" value="KAF9457474.1"/>
    <property type="molecule type" value="Genomic_DNA"/>
</dbReference>
<keyword evidence="5" id="KW-1185">Reference proteome</keyword>
<evidence type="ECO:0000256" key="2">
    <source>
        <dbReference type="SAM" id="Phobius"/>
    </source>
</evidence>
<organism evidence="4 5">
    <name type="scientific">Collybia nuda</name>
    <dbReference type="NCBI Taxonomy" id="64659"/>
    <lineage>
        <taxon>Eukaryota</taxon>
        <taxon>Fungi</taxon>
        <taxon>Dikarya</taxon>
        <taxon>Basidiomycota</taxon>
        <taxon>Agaricomycotina</taxon>
        <taxon>Agaricomycetes</taxon>
        <taxon>Agaricomycetidae</taxon>
        <taxon>Agaricales</taxon>
        <taxon>Tricholomatineae</taxon>
        <taxon>Clitocybaceae</taxon>
        <taxon>Collybia</taxon>
    </lineage>
</organism>
<keyword evidence="2" id="KW-0472">Membrane</keyword>
<evidence type="ECO:0000313" key="4">
    <source>
        <dbReference type="EMBL" id="KAF9457474.1"/>
    </source>
</evidence>
<name>A0A9P5XUX3_9AGAR</name>
<sequence length="425" mass="47393">MQLICFLALFLILPASLATLVNVTVDDELGDDVTGGLITYLPKDAWNSGPTCKRCMTNLDLNQVRNGTWHEGAFGRKRESEDVNIPLIASFSFYGTAVYVYCVLANTQHYPNGNSDLTFFIDHQETGSYTRAPPKDAIEPFEYNVLVFAVDSLLQENHTLTITNGRTDSPESLLILDYIVYSYNSSLPDPIVSYKNGTNTKILLGMQDQSGPPPANPNGKIIGGILGSVACILLILVAFLFRRQQKFKKSHELPAPVSTSDTFLPGEYVRRWFQKTPFSHSPANSHLSFNPNLLVLPIRNRAWSHSRTSPSPIIPRRPKNESHHTSHSHRSIDPVLLAPLPPPTTNRLSPSILDTHTHLAADSGNPLSIAEWRRRTQQEADAIPPRFDMSEVDLSSYYESDSYHSPPPDRPPPKPTVRRFAVVNN</sequence>
<feature type="compositionally biased region" description="Pro residues" evidence="1">
    <location>
        <begin position="405"/>
        <end position="415"/>
    </location>
</feature>
<keyword evidence="2" id="KW-0812">Transmembrane</keyword>
<feature type="region of interest" description="Disordered" evidence="1">
    <location>
        <begin position="306"/>
        <end position="349"/>
    </location>
</feature>
<feature type="transmembrane region" description="Helical" evidence="2">
    <location>
        <begin position="221"/>
        <end position="241"/>
    </location>
</feature>
<dbReference type="OrthoDB" id="3245657at2759"/>
<feature type="region of interest" description="Disordered" evidence="1">
    <location>
        <begin position="394"/>
        <end position="425"/>
    </location>
</feature>
<dbReference type="Gene3D" id="2.60.120.260">
    <property type="entry name" value="Galactose-binding domain-like"/>
    <property type="match status" value="1"/>
</dbReference>
<gene>
    <name evidence="4" type="ORF">BDZ94DRAFT_1273082</name>
</gene>
<protein>
    <submittedName>
        <fullName evidence="4">Uncharacterized protein</fullName>
    </submittedName>
</protein>